<keyword evidence="1" id="KW-0472">Membrane</keyword>
<keyword evidence="1" id="KW-1133">Transmembrane helix</keyword>
<proteinExistence type="predicted"/>
<evidence type="ECO:0000313" key="2">
    <source>
        <dbReference type="EMBL" id="WXG68908.1"/>
    </source>
</evidence>
<keyword evidence="1" id="KW-0812">Transmembrane</keyword>
<dbReference type="Pfam" id="PF11196">
    <property type="entry name" value="DUF2834"/>
    <property type="match status" value="1"/>
</dbReference>
<gene>
    <name evidence="2" type="ORF">WDS16_27665</name>
</gene>
<protein>
    <submittedName>
        <fullName evidence="2">DUF2834 domain-containing protein</fullName>
    </submittedName>
</protein>
<feature type="transmembrane region" description="Helical" evidence="1">
    <location>
        <begin position="70"/>
        <end position="91"/>
    </location>
</feature>
<organism evidence="2 3">
    <name type="scientific">Rhodococcus sovatensis</name>
    <dbReference type="NCBI Taxonomy" id="1805840"/>
    <lineage>
        <taxon>Bacteria</taxon>
        <taxon>Bacillati</taxon>
        <taxon>Actinomycetota</taxon>
        <taxon>Actinomycetes</taxon>
        <taxon>Mycobacteriales</taxon>
        <taxon>Nocardiaceae</taxon>
        <taxon>Rhodococcus</taxon>
    </lineage>
</organism>
<accession>A0ABZ2PLY8</accession>
<sequence length="97" mass="10802">MTILGFVVPNAFVVVHFRAHGVSRDSATAFFSEWVGSTPTRALTADLGITSVVFWLWSGLDSKANGVKHWWLVPFGTCSVGICFAVPLYFLMREYTR</sequence>
<dbReference type="InterPro" id="IPR021362">
    <property type="entry name" value="DUF2834"/>
</dbReference>
<reference evidence="2 3" key="1">
    <citation type="submission" date="2024-03" db="EMBL/GenBank/DDBJ databases">
        <title>Natural products discovery in diverse microorganisms through a two-stage MS feature dereplication strategy.</title>
        <authorList>
            <person name="Zhang R."/>
        </authorList>
    </citation>
    <scope>NUCLEOTIDE SEQUENCE [LARGE SCALE GENOMIC DNA]</scope>
    <source>
        <strain evidence="2 3">18930</strain>
    </source>
</reference>
<evidence type="ECO:0000256" key="1">
    <source>
        <dbReference type="SAM" id="Phobius"/>
    </source>
</evidence>
<keyword evidence="3" id="KW-1185">Reference proteome</keyword>
<evidence type="ECO:0000313" key="3">
    <source>
        <dbReference type="Proteomes" id="UP001432000"/>
    </source>
</evidence>
<dbReference type="EMBL" id="CP147846">
    <property type="protein sequence ID" value="WXG68908.1"/>
    <property type="molecule type" value="Genomic_DNA"/>
</dbReference>
<dbReference type="RefSeq" id="WP_338889411.1">
    <property type="nucleotide sequence ID" value="NZ_CP147846.1"/>
</dbReference>
<name>A0ABZ2PLY8_9NOCA</name>
<dbReference type="Proteomes" id="UP001432000">
    <property type="component" value="Chromosome"/>
</dbReference>